<feature type="region of interest" description="Disordered" evidence="1">
    <location>
        <begin position="1"/>
        <end position="23"/>
    </location>
</feature>
<reference evidence="3" key="2">
    <citation type="submission" date="2013-04" db="EMBL/GenBank/DDBJ databases">
        <title>The genome sequence of the maize-pathogen Clavibacter michiganensis subsp. nebraskensis.</title>
        <authorList>
            <person name="Gartemann K.H."/>
            <person name="Blom J."/>
            <person name="Dreiseikelmann B."/>
            <person name="Fluegel M."/>
            <person name="Jaenicke S."/>
            <person name="Linke B."/>
            <person name="Sczcepanowski R."/>
            <person name="Wittmann J."/>
            <person name="Goesmann A."/>
            <person name="Puehler A."/>
            <person name="Eichenlaub R."/>
            <person name="Rueckert C."/>
        </authorList>
    </citation>
    <scope>NUCLEOTIDE SEQUENCE [LARGE SCALE GENOMIC DNA]</scope>
    <source>
        <strain evidence="3">NCPPB 2581</strain>
    </source>
</reference>
<organism evidence="2 3">
    <name type="scientific">Clavibacter nebraskensis NCPPB 2581</name>
    <dbReference type="NCBI Taxonomy" id="1097677"/>
    <lineage>
        <taxon>Bacteria</taxon>
        <taxon>Bacillati</taxon>
        <taxon>Actinomycetota</taxon>
        <taxon>Actinomycetes</taxon>
        <taxon>Micrococcales</taxon>
        <taxon>Microbacteriaceae</taxon>
        <taxon>Clavibacter</taxon>
    </lineage>
</organism>
<accession>A0AAI9EJ71</accession>
<feature type="compositionally biased region" description="Basic and acidic residues" evidence="1">
    <location>
        <begin position="1"/>
        <end position="14"/>
    </location>
</feature>
<gene>
    <name evidence="2" type="ORF">CMN_00083</name>
</gene>
<proteinExistence type="predicted"/>
<dbReference type="EMBL" id="HE614873">
    <property type="protein sequence ID" value="CCE74065.1"/>
    <property type="molecule type" value="Genomic_DNA"/>
</dbReference>
<dbReference type="AlphaFoldDB" id="A0AAI9EJ71"/>
<reference evidence="2 3" key="1">
    <citation type="submission" date="2011-11" db="EMBL/GenBank/DDBJ databases">
        <authorList>
            <person name="Gartemann K."/>
        </authorList>
    </citation>
    <scope>NUCLEOTIDE SEQUENCE [LARGE SCALE GENOMIC DNA]</scope>
    <source>
        <strain evidence="3">NCPPB 2581</strain>
    </source>
</reference>
<dbReference type="KEGG" id="cmc:CMN_00083"/>
<sequence>MTRRMADRAFRTSQEDTAATAPHLGPINAFVAAISEPDPEGFVPRIAPHHGGTDARVLSVLRDPGPATQVGVGSGFLSIEDATIHPGRQALFHPDPAERERREAHQVAAYARVGQILSDGARS</sequence>
<protein>
    <submittedName>
        <fullName evidence="2">Uncharacterized protein</fullName>
    </submittedName>
</protein>
<dbReference type="Proteomes" id="UP000012170">
    <property type="component" value="Chromosome"/>
</dbReference>
<evidence type="ECO:0000313" key="3">
    <source>
        <dbReference type="Proteomes" id="UP000012170"/>
    </source>
</evidence>
<name>A0AAI9EJ71_9MICO</name>
<evidence type="ECO:0000256" key="1">
    <source>
        <dbReference type="SAM" id="MobiDB-lite"/>
    </source>
</evidence>
<evidence type="ECO:0000313" key="2">
    <source>
        <dbReference type="EMBL" id="CCE74065.1"/>
    </source>
</evidence>